<evidence type="ECO:0000256" key="1">
    <source>
        <dbReference type="ARBA" id="ARBA00010049"/>
    </source>
</evidence>
<comment type="similarity">
    <text evidence="1">Belongs to the Ole e I family.</text>
</comment>
<organism evidence="4 5">
    <name type="scientific">Penstemon smallii</name>
    <dbReference type="NCBI Taxonomy" id="265156"/>
    <lineage>
        <taxon>Eukaryota</taxon>
        <taxon>Viridiplantae</taxon>
        <taxon>Streptophyta</taxon>
        <taxon>Embryophyta</taxon>
        <taxon>Tracheophyta</taxon>
        <taxon>Spermatophyta</taxon>
        <taxon>Magnoliopsida</taxon>
        <taxon>eudicotyledons</taxon>
        <taxon>Gunneridae</taxon>
        <taxon>Pentapetalae</taxon>
        <taxon>asterids</taxon>
        <taxon>lamiids</taxon>
        <taxon>Lamiales</taxon>
        <taxon>Plantaginaceae</taxon>
        <taxon>Cheloneae</taxon>
        <taxon>Penstemon</taxon>
    </lineage>
</organism>
<evidence type="ECO:0000313" key="4">
    <source>
        <dbReference type="EMBL" id="KAL3818905.1"/>
    </source>
</evidence>
<feature type="signal peptide" evidence="3">
    <location>
        <begin position="1"/>
        <end position="20"/>
    </location>
</feature>
<accession>A0ABD3S3B0</accession>
<evidence type="ECO:0000256" key="3">
    <source>
        <dbReference type="SAM" id="SignalP"/>
    </source>
</evidence>
<dbReference type="EMBL" id="JBJXBP010000007">
    <property type="protein sequence ID" value="KAL3818905.1"/>
    <property type="molecule type" value="Genomic_DNA"/>
</dbReference>
<gene>
    <name evidence="4" type="ORF">ACJIZ3_004810</name>
</gene>
<sequence length="160" mass="17787">MSKFLLVLFAMCVLPAIATAHIAGNGHMFVVRGSVYCDTCRCGYENEATTYLPGATVKIECRDKTGQLTYTEEGVTGSNGHYKILVDNDRRDDFCDMVLVKSSDPECSTPNLGRERARVILTRNNGMISRFRFANAMGFLKTTPLANCPQILQKYQVSED</sequence>
<comment type="caution">
    <text evidence="4">The sequence shown here is derived from an EMBL/GenBank/DDBJ whole genome shotgun (WGS) entry which is preliminary data.</text>
</comment>
<dbReference type="PANTHER" id="PTHR31614">
    <property type="entry name" value="PROTEIN DOWNSTREAM OF FLC-RELATED"/>
    <property type="match status" value="1"/>
</dbReference>
<feature type="chain" id="PRO_5044798409" evidence="3">
    <location>
        <begin position="21"/>
        <end position="160"/>
    </location>
</feature>
<keyword evidence="2" id="KW-1015">Disulfide bond</keyword>
<dbReference type="Proteomes" id="UP001634393">
    <property type="component" value="Unassembled WGS sequence"/>
</dbReference>
<dbReference type="AlphaFoldDB" id="A0ABD3S3B0"/>
<proteinExistence type="inferred from homology"/>
<evidence type="ECO:0000256" key="2">
    <source>
        <dbReference type="ARBA" id="ARBA00023157"/>
    </source>
</evidence>
<dbReference type="InterPro" id="IPR006041">
    <property type="entry name" value="Pollen_Ole_e1_allergen"/>
</dbReference>
<dbReference type="PANTHER" id="PTHR31614:SF5">
    <property type="entry name" value="ALLERGEN-LIKE PROTEIN BRSN20"/>
    <property type="match status" value="1"/>
</dbReference>
<protein>
    <submittedName>
        <fullName evidence="4">Uncharacterized protein</fullName>
    </submittedName>
</protein>
<reference evidence="4 5" key="1">
    <citation type="submission" date="2024-12" db="EMBL/GenBank/DDBJ databases">
        <title>The unique morphological basis and parallel evolutionary history of personate flowers in Penstemon.</title>
        <authorList>
            <person name="Depatie T.H."/>
            <person name="Wessinger C.A."/>
        </authorList>
    </citation>
    <scope>NUCLEOTIDE SEQUENCE [LARGE SCALE GENOMIC DNA]</scope>
    <source>
        <strain evidence="4">WTNN_2</strain>
        <tissue evidence="4">Leaf</tissue>
    </source>
</reference>
<evidence type="ECO:0000313" key="5">
    <source>
        <dbReference type="Proteomes" id="UP001634393"/>
    </source>
</evidence>
<keyword evidence="3" id="KW-0732">Signal</keyword>
<name>A0ABD3S3B0_9LAMI</name>
<dbReference type="Pfam" id="PF01190">
    <property type="entry name" value="Pollen_Ole_e_1"/>
    <property type="match status" value="1"/>
</dbReference>
<keyword evidence="5" id="KW-1185">Reference proteome</keyword>